<protein>
    <recommendedName>
        <fullName evidence="2">DUF7164 domain-containing protein</fullName>
    </recommendedName>
</protein>
<gene>
    <name evidence="3" type="ORF">Vretifemale_9043</name>
</gene>
<dbReference type="AlphaFoldDB" id="A0A8J4FKA1"/>
<comment type="caution">
    <text evidence="3">The sequence shown here is derived from an EMBL/GenBank/DDBJ whole genome shotgun (WGS) entry which is preliminary data.</text>
</comment>
<name>A0A8J4FKA1_9CHLO</name>
<feature type="region of interest" description="Disordered" evidence="1">
    <location>
        <begin position="455"/>
        <end position="483"/>
    </location>
</feature>
<organism evidence="3 4">
    <name type="scientific">Volvox reticuliferus</name>
    <dbReference type="NCBI Taxonomy" id="1737510"/>
    <lineage>
        <taxon>Eukaryota</taxon>
        <taxon>Viridiplantae</taxon>
        <taxon>Chlorophyta</taxon>
        <taxon>core chlorophytes</taxon>
        <taxon>Chlorophyceae</taxon>
        <taxon>CS clade</taxon>
        <taxon>Chlamydomonadales</taxon>
        <taxon>Volvocaceae</taxon>
        <taxon>Volvox</taxon>
    </lineage>
</organism>
<evidence type="ECO:0000259" key="2">
    <source>
        <dbReference type="Pfam" id="PF23741"/>
    </source>
</evidence>
<evidence type="ECO:0000313" key="3">
    <source>
        <dbReference type="EMBL" id="GIL79875.1"/>
    </source>
</evidence>
<dbReference type="OrthoDB" id="330499at2759"/>
<keyword evidence="4" id="KW-1185">Reference proteome</keyword>
<evidence type="ECO:0000256" key="1">
    <source>
        <dbReference type="SAM" id="MobiDB-lite"/>
    </source>
</evidence>
<dbReference type="EMBL" id="BNCP01000016">
    <property type="protein sequence ID" value="GIL79875.1"/>
    <property type="molecule type" value="Genomic_DNA"/>
</dbReference>
<dbReference type="Pfam" id="PF23741">
    <property type="entry name" value="DUF7164"/>
    <property type="match status" value="1"/>
</dbReference>
<feature type="non-terminal residue" evidence="3">
    <location>
        <position position="483"/>
    </location>
</feature>
<feature type="compositionally biased region" description="Gly residues" evidence="1">
    <location>
        <begin position="456"/>
        <end position="471"/>
    </location>
</feature>
<dbReference type="InterPro" id="IPR055588">
    <property type="entry name" value="DUF7164"/>
</dbReference>
<sequence length="483" mass="53387">MLHEQLVLFIGSNAMRSAAAVSVMLTIASCMLANELPNVQNKIPRFEDFDRKRKLSGLIPNREELMKRPRVIIGYLSEKDWAITEFLCFMHASWRYVTSLAEPTGYRLDLMVFSDLHWFRDVASLCEPLTLVDVIADEKGEAEADGSEGGSNSKGSVSHLQGGGAVGLVGGRHGGGTGEYPQLRRQGNKSTCWVVPYPPPPESVWQGYPFVASYHFLADPRVAHLLTSNFGYALKTDFDCFVTPTLIQHFPWQLEVGYMHYTPVLETKQRLQRVAAGLGLRHRGHHDIGPTWYGDVATLIAVANASIPLVYHLLDREFGGEPDGSWRRKWAAGEGWPLWSKDMAVMYATDLVLNHLVETFHISQKYDVHGDSQRYTFTLYHIHCQHGDGNFSKFEFFMHKYRDRDITVGLDFNRVRDYSLVLSVATWRQLAAGKIGAQANGSIITKAGKGPVCAENGGGDVRGPDGGGGGDSADAGIAQEGAG</sequence>
<reference evidence="3" key="1">
    <citation type="journal article" date="2021" name="Proc. Natl. Acad. Sci. U.S.A.">
        <title>Three genomes in the algal genus Volvox reveal the fate of a haploid sex-determining region after a transition to homothallism.</title>
        <authorList>
            <person name="Yamamoto K."/>
            <person name="Hamaji T."/>
            <person name="Kawai-Toyooka H."/>
            <person name="Matsuzaki R."/>
            <person name="Takahashi F."/>
            <person name="Nishimura Y."/>
            <person name="Kawachi M."/>
            <person name="Noguchi H."/>
            <person name="Minakuchi Y."/>
            <person name="Umen J.G."/>
            <person name="Toyoda A."/>
            <person name="Nozaki H."/>
        </authorList>
    </citation>
    <scope>NUCLEOTIDE SEQUENCE</scope>
    <source>
        <strain evidence="3">NIES-3786</strain>
    </source>
</reference>
<proteinExistence type="predicted"/>
<feature type="domain" description="DUF7164" evidence="2">
    <location>
        <begin position="186"/>
        <end position="404"/>
    </location>
</feature>
<dbReference type="Proteomes" id="UP000747110">
    <property type="component" value="Unassembled WGS sequence"/>
</dbReference>
<accession>A0A8J4FKA1</accession>
<evidence type="ECO:0000313" key="4">
    <source>
        <dbReference type="Proteomes" id="UP000747110"/>
    </source>
</evidence>